<name>A0ABT5VI25_9BACI</name>
<evidence type="ECO:0000313" key="2">
    <source>
        <dbReference type="Proteomes" id="UP001148125"/>
    </source>
</evidence>
<dbReference type="Gene3D" id="4.10.280.10">
    <property type="entry name" value="Helix-loop-helix DNA-binding domain"/>
    <property type="match status" value="1"/>
</dbReference>
<protein>
    <submittedName>
        <fullName evidence="1">Aspartyl-phosphate phosphatase Spo0E family protein</fullName>
    </submittedName>
</protein>
<reference evidence="1" key="1">
    <citation type="submission" date="2024-05" db="EMBL/GenBank/DDBJ databases">
        <title>Alkalihalobacillus sp. strain MEB203 novel alkaliphilic bacterium from Lonar Lake, India.</title>
        <authorList>
            <person name="Joshi A."/>
            <person name="Thite S."/>
            <person name="Mengade P."/>
        </authorList>
    </citation>
    <scope>NUCLEOTIDE SEQUENCE</scope>
    <source>
        <strain evidence="1">MEB 203</strain>
    </source>
</reference>
<proteinExistence type="predicted"/>
<dbReference type="InterPro" id="IPR036638">
    <property type="entry name" value="HLH_DNA-bd_sf"/>
</dbReference>
<dbReference type="Proteomes" id="UP001148125">
    <property type="component" value="Unassembled WGS sequence"/>
</dbReference>
<dbReference type="EMBL" id="JAOTPO010000011">
    <property type="protein sequence ID" value="MDE5414811.1"/>
    <property type="molecule type" value="Genomic_DNA"/>
</dbReference>
<sequence>MMIESKINEIELLRNLLYAAVQNNGISNPDTIKLSQALDEKMNYFLSFTRKAEAP</sequence>
<dbReference type="Pfam" id="PF09388">
    <property type="entry name" value="SpoOE-like"/>
    <property type="match status" value="1"/>
</dbReference>
<dbReference type="RefSeq" id="WP_275119420.1">
    <property type="nucleotide sequence ID" value="NZ_JAOTPO010000011.1"/>
</dbReference>
<evidence type="ECO:0000313" key="1">
    <source>
        <dbReference type="EMBL" id="MDE5414811.1"/>
    </source>
</evidence>
<dbReference type="InterPro" id="IPR037208">
    <property type="entry name" value="Spo0E-like_sf"/>
</dbReference>
<comment type="caution">
    <text evidence="1">The sequence shown here is derived from an EMBL/GenBank/DDBJ whole genome shotgun (WGS) entry which is preliminary data.</text>
</comment>
<keyword evidence="2" id="KW-1185">Reference proteome</keyword>
<dbReference type="InterPro" id="IPR018540">
    <property type="entry name" value="Spo0E-like"/>
</dbReference>
<gene>
    <name evidence="1" type="ORF">N7Z68_15740</name>
</gene>
<accession>A0ABT5VI25</accession>
<dbReference type="SUPFAM" id="SSF140500">
    <property type="entry name" value="BAS1536-like"/>
    <property type="match status" value="1"/>
</dbReference>
<organism evidence="1 2">
    <name type="scientific">Alkalihalobacterium chitinilyticum</name>
    <dbReference type="NCBI Taxonomy" id="2980103"/>
    <lineage>
        <taxon>Bacteria</taxon>
        <taxon>Bacillati</taxon>
        <taxon>Bacillota</taxon>
        <taxon>Bacilli</taxon>
        <taxon>Bacillales</taxon>
        <taxon>Bacillaceae</taxon>
        <taxon>Alkalihalobacterium</taxon>
    </lineage>
</organism>